<dbReference type="AlphaFoldDB" id="A0A3L6LF57"/>
<dbReference type="EMBL" id="QSBY01000001">
    <property type="protein sequence ID" value="RHW74331.1"/>
    <property type="molecule type" value="Genomic_DNA"/>
</dbReference>
<sequence length="40" mass="4590">MYSFLLYIILLLLLLCAVLIRESCSYLVLTTVETKTFASM</sequence>
<protein>
    <submittedName>
        <fullName evidence="1">Uncharacterized protein</fullName>
    </submittedName>
</protein>
<dbReference type="Proteomes" id="UP000266743">
    <property type="component" value="Chromosome 1"/>
</dbReference>
<name>A0A3L6LF57_9TRYP</name>
<gene>
    <name evidence="1" type="ORF">DPX39_010044400</name>
</gene>
<comment type="caution">
    <text evidence="1">The sequence shown here is derived from an EMBL/GenBank/DDBJ whole genome shotgun (WGS) entry which is preliminary data.</text>
</comment>
<evidence type="ECO:0000313" key="1">
    <source>
        <dbReference type="EMBL" id="RHW74331.1"/>
    </source>
</evidence>
<accession>A0A3L6LF57</accession>
<organism evidence="1">
    <name type="scientific">Trypanosoma brucei equiperdum</name>
    <dbReference type="NCBI Taxonomy" id="630700"/>
    <lineage>
        <taxon>Eukaryota</taxon>
        <taxon>Discoba</taxon>
        <taxon>Euglenozoa</taxon>
        <taxon>Kinetoplastea</taxon>
        <taxon>Metakinetoplastina</taxon>
        <taxon>Trypanosomatida</taxon>
        <taxon>Trypanosomatidae</taxon>
        <taxon>Trypanosoma</taxon>
    </lineage>
</organism>
<proteinExistence type="predicted"/>
<reference evidence="1" key="1">
    <citation type="submission" date="2018-09" db="EMBL/GenBank/DDBJ databases">
        <title>whole genome sequence of T. equiperdum IVM-t1 strain.</title>
        <authorList>
            <person name="Suganuma K."/>
        </authorList>
    </citation>
    <scope>NUCLEOTIDE SEQUENCE [LARGE SCALE GENOMIC DNA]</scope>
    <source>
        <strain evidence="1">IVM-t1</strain>
    </source>
</reference>